<dbReference type="Proteomes" id="UP001281147">
    <property type="component" value="Unassembled WGS sequence"/>
</dbReference>
<proteinExistence type="predicted"/>
<name>A0ACC3MLJ1_9PEZI</name>
<organism evidence="1 2">
    <name type="scientific">Vermiconidia calcicola</name>
    <dbReference type="NCBI Taxonomy" id="1690605"/>
    <lineage>
        <taxon>Eukaryota</taxon>
        <taxon>Fungi</taxon>
        <taxon>Dikarya</taxon>
        <taxon>Ascomycota</taxon>
        <taxon>Pezizomycotina</taxon>
        <taxon>Dothideomycetes</taxon>
        <taxon>Dothideomycetidae</taxon>
        <taxon>Mycosphaerellales</taxon>
        <taxon>Extremaceae</taxon>
        <taxon>Vermiconidia</taxon>
    </lineage>
</organism>
<evidence type="ECO:0000313" key="2">
    <source>
        <dbReference type="Proteomes" id="UP001281147"/>
    </source>
</evidence>
<gene>
    <name evidence="1" type="ORF">LTR37_016892</name>
</gene>
<accession>A0ACC3MLJ1</accession>
<evidence type="ECO:0000313" key="1">
    <source>
        <dbReference type="EMBL" id="KAK3698565.1"/>
    </source>
</evidence>
<comment type="caution">
    <text evidence="1">The sequence shown here is derived from an EMBL/GenBank/DDBJ whole genome shotgun (WGS) entry which is preliminary data.</text>
</comment>
<keyword evidence="2" id="KW-1185">Reference proteome</keyword>
<reference evidence="1" key="1">
    <citation type="submission" date="2023-07" db="EMBL/GenBank/DDBJ databases">
        <title>Black Yeasts Isolated from many extreme environments.</title>
        <authorList>
            <person name="Coleine C."/>
            <person name="Stajich J.E."/>
            <person name="Selbmann L."/>
        </authorList>
    </citation>
    <scope>NUCLEOTIDE SEQUENCE</scope>
    <source>
        <strain evidence="1">CCFEE 5714</strain>
    </source>
</reference>
<protein>
    <submittedName>
        <fullName evidence="1">Uncharacterized protein</fullName>
    </submittedName>
</protein>
<dbReference type="EMBL" id="JAUTXU010000209">
    <property type="protein sequence ID" value="KAK3698565.1"/>
    <property type="molecule type" value="Genomic_DNA"/>
</dbReference>
<sequence>MVRSSKPNEVLYIYELAEMIMLQLPPIDIVTTASKVTRYWSDVIENSLPIQRKLMVRTSSARVTKPYGFADKCCSIPLYDGALELNRALELLPDSMERPTLTPYGISVEPGLNHIFQTSGKKFVRVSRQASIDLDPGVHGSWRQMYLSDPPISTAKVSIDLISSSGSVLSSSHGNVLSKVVAQTTFSIRENAGITLGLIENVVQNVLVVTQECPEVGEARRKLEVEACVDFFVPAGGIDTW</sequence>